<dbReference type="EMBL" id="CABPSP010000015">
    <property type="protein sequence ID" value="VVE72582.1"/>
    <property type="molecule type" value="Genomic_DNA"/>
</dbReference>
<dbReference type="SUPFAM" id="SSF46785">
    <property type="entry name" value="Winged helix' DNA-binding domain"/>
    <property type="match status" value="1"/>
</dbReference>
<evidence type="ECO:0000256" key="4">
    <source>
        <dbReference type="ARBA" id="ARBA00023163"/>
    </source>
</evidence>
<keyword evidence="2" id="KW-0805">Transcription regulation</keyword>
<dbReference type="PANTHER" id="PTHR30118:SF15">
    <property type="entry name" value="TRANSCRIPTIONAL REGULATORY PROTEIN"/>
    <property type="match status" value="1"/>
</dbReference>
<proteinExistence type="inferred from homology"/>
<dbReference type="GO" id="GO:0003700">
    <property type="term" value="F:DNA-binding transcription factor activity"/>
    <property type="evidence" value="ECO:0007669"/>
    <property type="project" value="InterPro"/>
</dbReference>
<dbReference type="InterPro" id="IPR050389">
    <property type="entry name" value="LysR-type_TF"/>
</dbReference>
<dbReference type="PANTHER" id="PTHR30118">
    <property type="entry name" value="HTH-TYPE TRANSCRIPTIONAL REGULATOR LEUO-RELATED"/>
    <property type="match status" value="1"/>
</dbReference>
<keyword evidence="3" id="KW-0238">DNA-binding</keyword>
<feature type="domain" description="HTH lysR-type" evidence="5">
    <location>
        <begin position="34"/>
        <end position="91"/>
    </location>
</feature>
<evidence type="ECO:0000256" key="3">
    <source>
        <dbReference type="ARBA" id="ARBA00023125"/>
    </source>
</evidence>
<dbReference type="CDD" id="cd08463">
    <property type="entry name" value="PBP2_DntR_like_4"/>
    <property type="match status" value="1"/>
</dbReference>
<dbReference type="AlphaFoldDB" id="A0A5E5AID4"/>
<dbReference type="SUPFAM" id="SSF53850">
    <property type="entry name" value="Periplasmic binding protein-like II"/>
    <property type="match status" value="1"/>
</dbReference>
<dbReference type="Proteomes" id="UP000383122">
    <property type="component" value="Unassembled WGS sequence"/>
</dbReference>
<sequence length="347" mass="38969">MTRHCHKLRLNPPFSGLQHAFSAPLHMQRPREQIDAYLLRVLHTLLTEQSVSRAALKLGQSQPAISNSLRRLREITGDAILVRGKSGMVATERGRELLGYATDALAAIERITHPTTEFAPQTTTRAFRLGAPDYLDAVFLPNIAEVLRRDAPSARLHVQPINAGFDYAGALENGSLDVVVGNWLEPPPQLHMSRLFDDEVVCMLGAQHPLANKGISLKHYLELPHLAPMPYVAERQSFIDGFLAEQGLRRNIQMTMPYFGLVPYVLMRTDLVFTTGRQFAQHYARYLPIRVVPSPVNFPPMRFYQLWHERTHAAPEVTWLRRRIAEVATELDAASGAGEPTPALVRP</sequence>
<evidence type="ECO:0000256" key="2">
    <source>
        <dbReference type="ARBA" id="ARBA00023015"/>
    </source>
</evidence>
<organism evidence="6 7">
    <name type="scientific">Pandoraea anapnoica</name>
    <dbReference type="NCBI Taxonomy" id="2508301"/>
    <lineage>
        <taxon>Bacteria</taxon>
        <taxon>Pseudomonadati</taxon>
        <taxon>Pseudomonadota</taxon>
        <taxon>Betaproteobacteria</taxon>
        <taxon>Burkholderiales</taxon>
        <taxon>Burkholderiaceae</taxon>
        <taxon>Pandoraea</taxon>
    </lineage>
</organism>
<dbReference type="InterPro" id="IPR005119">
    <property type="entry name" value="LysR_subst-bd"/>
</dbReference>
<dbReference type="InterPro" id="IPR036388">
    <property type="entry name" value="WH-like_DNA-bd_sf"/>
</dbReference>
<protein>
    <submittedName>
        <fullName evidence="6">Nodulation protein D 2</fullName>
    </submittedName>
</protein>
<dbReference type="InterPro" id="IPR000847">
    <property type="entry name" value="LysR_HTH_N"/>
</dbReference>
<accession>A0A5E5AID4</accession>
<keyword evidence="4" id="KW-0804">Transcription</keyword>
<evidence type="ECO:0000256" key="1">
    <source>
        <dbReference type="ARBA" id="ARBA00009437"/>
    </source>
</evidence>
<dbReference type="GO" id="GO:0003677">
    <property type="term" value="F:DNA binding"/>
    <property type="evidence" value="ECO:0007669"/>
    <property type="project" value="UniProtKB-KW"/>
</dbReference>
<dbReference type="InterPro" id="IPR036390">
    <property type="entry name" value="WH_DNA-bd_sf"/>
</dbReference>
<evidence type="ECO:0000313" key="6">
    <source>
        <dbReference type="EMBL" id="VVE72582.1"/>
    </source>
</evidence>
<keyword evidence="7" id="KW-1185">Reference proteome</keyword>
<evidence type="ECO:0000259" key="5">
    <source>
        <dbReference type="PROSITE" id="PS50931"/>
    </source>
</evidence>
<dbReference type="PRINTS" id="PR00039">
    <property type="entry name" value="HTHLYSR"/>
</dbReference>
<comment type="similarity">
    <text evidence="1">Belongs to the LysR transcriptional regulatory family.</text>
</comment>
<evidence type="ECO:0000313" key="7">
    <source>
        <dbReference type="Proteomes" id="UP000383122"/>
    </source>
</evidence>
<reference evidence="6 7" key="1">
    <citation type="submission" date="2019-08" db="EMBL/GenBank/DDBJ databases">
        <authorList>
            <person name="Peeters C."/>
        </authorList>
    </citation>
    <scope>NUCLEOTIDE SEQUENCE [LARGE SCALE GENOMIC DNA]</scope>
    <source>
        <strain evidence="6 7">LMG 31117</strain>
    </source>
</reference>
<dbReference type="Gene3D" id="3.40.190.10">
    <property type="entry name" value="Periplasmic binding protein-like II"/>
    <property type="match status" value="2"/>
</dbReference>
<dbReference type="PROSITE" id="PS50931">
    <property type="entry name" value="HTH_LYSR"/>
    <property type="match status" value="1"/>
</dbReference>
<name>A0A5E5AID4_9BURK</name>
<dbReference type="Gene3D" id="1.10.10.10">
    <property type="entry name" value="Winged helix-like DNA-binding domain superfamily/Winged helix DNA-binding domain"/>
    <property type="match status" value="1"/>
</dbReference>
<dbReference type="Pfam" id="PF00126">
    <property type="entry name" value="HTH_1"/>
    <property type="match status" value="1"/>
</dbReference>
<dbReference type="Pfam" id="PF03466">
    <property type="entry name" value="LysR_substrate"/>
    <property type="match status" value="1"/>
</dbReference>
<gene>
    <name evidence="6" type="primary">nodD2_2</name>
    <name evidence="6" type="ORF">PAN31117_04446</name>
</gene>